<feature type="active site" description="Proton donor" evidence="1">
    <location>
        <position position="132"/>
    </location>
</feature>
<dbReference type="NCBIfam" id="TIGR01221">
    <property type="entry name" value="rmlC"/>
    <property type="match status" value="1"/>
</dbReference>
<name>A0A166BUW2_9EURY</name>
<dbReference type="EC" id="5.1.3.13" evidence="2"/>
<dbReference type="RefSeq" id="WP_067090177.1">
    <property type="nucleotide sequence ID" value="NZ_LWMV01000136.1"/>
</dbReference>
<dbReference type="Gene3D" id="2.60.120.10">
    <property type="entry name" value="Jelly Rolls"/>
    <property type="match status" value="1"/>
</dbReference>
<dbReference type="UniPathway" id="UPA00124"/>
<comment type="caution">
    <text evidence="3">The sequence shown here is derived from an EMBL/GenBank/DDBJ whole genome shotgun (WGS) entry which is preliminary data.</text>
</comment>
<dbReference type="GO" id="GO:0008830">
    <property type="term" value="F:dTDP-4-dehydrorhamnose 3,5-epimerase activity"/>
    <property type="evidence" value="ECO:0007669"/>
    <property type="project" value="UniProtKB-UniRule"/>
</dbReference>
<comment type="subunit">
    <text evidence="2">Homodimer.</text>
</comment>
<dbReference type="AlphaFoldDB" id="A0A166BUW2"/>
<evidence type="ECO:0000313" key="4">
    <source>
        <dbReference type="Proteomes" id="UP000077245"/>
    </source>
</evidence>
<feature type="active site" description="Proton acceptor" evidence="1">
    <location>
        <position position="62"/>
    </location>
</feature>
<dbReference type="InterPro" id="IPR011051">
    <property type="entry name" value="RmlC_Cupin_sf"/>
</dbReference>
<dbReference type="SUPFAM" id="SSF51182">
    <property type="entry name" value="RmlC-like cupins"/>
    <property type="match status" value="1"/>
</dbReference>
<keyword evidence="2 3" id="KW-0413">Isomerase</keyword>
<protein>
    <recommendedName>
        <fullName evidence="2">dTDP-4-dehydrorhamnose 3,5-epimerase</fullName>
        <ecNumber evidence="2">5.1.3.13</ecNumber>
    </recommendedName>
    <alternativeName>
        <fullName evidence="2">Thymidine diphospho-4-keto-rhamnose 3,5-epimerase</fullName>
    </alternativeName>
</protein>
<comment type="similarity">
    <text evidence="2">Belongs to the dTDP-4-dehydrorhamnose 3,5-epimerase family.</text>
</comment>
<dbReference type="GO" id="GO:0005829">
    <property type="term" value="C:cytosol"/>
    <property type="evidence" value="ECO:0007669"/>
    <property type="project" value="TreeGrafter"/>
</dbReference>
<dbReference type="InterPro" id="IPR000888">
    <property type="entry name" value="RmlC-like"/>
</dbReference>
<evidence type="ECO:0000256" key="1">
    <source>
        <dbReference type="PIRSR" id="PIRSR600888-1"/>
    </source>
</evidence>
<dbReference type="STRING" id="49547.MBCUR_06650"/>
<accession>A0A166BUW2</accession>
<dbReference type="InterPro" id="IPR014710">
    <property type="entry name" value="RmlC-like_jellyroll"/>
</dbReference>
<dbReference type="CDD" id="cd00438">
    <property type="entry name" value="cupin_RmlC"/>
    <property type="match status" value="1"/>
</dbReference>
<sequence length="182" mass="21032">MIIENTEIDGVNIINSEPFCDNRGFFNRIFCQEELREIRPNMVIEQMNHSMTRLKGTVRGLHFQYPPHAELKIVRCVKGSIFDVAVDLRKNSPTFLKWHGEILSAENMKAFVLPEGCAHGFQALEDDIEMIYLHTESHFKESDGRLRYDDPKINIKWPIEVTIVSEKDMSTAFIKNDYGGVL</sequence>
<dbReference type="PANTHER" id="PTHR21047">
    <property type="entry name" value="DTDP-6-DEOXY-D-GLUCOSE-3,5 EPIMERASE"/>
    <property type="match status" value="1"/>
</dbReference>
<dbReference type="GO" id="GO:0019305">
    <property type="term" value="P:dTDP-rhamnose biosynthetic process"/>
    <property type="evidence" value="ECO:0007669"/>
    <property type="project" value="UniProtKB-UniRule"/>
</dbReference>
<organism evidence="3 4">
    <name type="scientific">Methanobrevibacter curvatus</name>
    <dbReference type="NCBI Taxonomy" id="49547"/>
    <lineage>
        <taxon>Archaea</taxon>
        <taxon>Methanobacteriati</taxon>
        <taxon>Methanobacteriota</taxon>
        <taxon>Methanomada group</taxon>
        <taxon>Methanobacteria</taxon>
        <taxon>Methanobacteriales</taxon>
        <taxon>Methanobacteriaceae</taxon>
        <taxon>Methanobrevibacter</taxon>
    </lineage>
</organism>
<evidence type="ECO:0000313" key="3">
    <source>
        <dbReference type="EMBL" id="KZX13839.1"/>
    </source>
</evidence>
<keyword evidence="4" id="KW-1185">Reference proteome</keyword>
<proteinExistence type="inferred from homology"/>
<comment type="catalytic activity">
    <reaction evidence="2">
        <text>dTDP-4-dehydro-6-deoxy-alpha-D-glucose = dTDP-4-dehydro-beta-L-rhamnose</text>
        <dbReference type="Rhea" id="RHEA:16969"/>
        <dbReference type="ChEBI" id="CHEBI:57649"/>
        <dbReference type="ChEBI" id="CHEBI:62830"/>
        <dbReference type="EC" id="5.1.3.13"/>
    </reaction>
</comment>
<dbReference type="EMBL" id="LWMV01000136">
    <property type="protein sequence ID" value="KZX13839.1"/>
    <property type="molecule type" value="Genomic_DNA"/>
</dbReference>
<dbReference type="PATRIC" id="fig|49547.3.peg.709"/>
<dbReference type="Proteomes" id="UP000077245">
    <property type="component" value="Unassembled WGS sequence"/>
</dbReference>
<reference evidence="3 4" key="1">
    <citation type="submission" date="2016-04" db="EMBL/GenBank/DDBJ databases">
        <title>Genome sequence of Methanobrevibacter curvatus DSM 11111.</title>
        <authorList>
            <person name="Poehlein A."/>
            <person name="Seedorf H."/>
            <person name="Daniel R."/>
        </authorList>
    </citation>
    <scope>NUCLEOTIDE SEQUENCE [LARGE SCALE GENOMIC DNA]</scope>
    <source>
        <strain evidence="3 4">DSM 11111</strain>
    </source>
</reference>
<dbReference type="OrthoDB" id="2990at2157"/>
<dbReference type="GO" id="GO:0000271">
    <property type="term" value="P:polysaccharide biosynthetic process"/>
    <property type="evidence" value="ECO:0007669"/>
    <property type="project" value="TreeGrafter"/>
</dbReference>
<dbReference type="PANTHER" id="PTHR21047:SF2">
    <property type="entry name" value="THYMIDINE DIPHOSPHO-4-KETO-RHAMNOSE 3,5-EPIMERASE"/>
    <property type="match status" value="1"/>
</dbReference>
<comment type="pathway">
    <text evidence="2">Carbohydrate biosynthesis; dTDP-L-rhamnose biosynthesis.</text>
</comment>
<dbReference type="Pfam" id="PF00908">
    <property type="entry name" value="dTDP_sugar_isom"/>
    <property type="match status" value="1"/>
</dbReference>
<evidence type="ECO:0000256" key="2">
    <source>
        <dbReference type="RuleBase" id="RU364069"/>
    </source>
</evidence>
<comment type="function">
    <text evidence="2">Catalyzes the epimerization of the C3' and C5'positions of dTDP-6-deoxy-D-xylo-4-hexulose, forming dTDP-6-deoxy-L-lyxo-4-hexulose.</text>
</comment>
<gene>
    <name evidence="3" type="primary">rfbC</name>
    <name evidence="3" type="ORF">MBCUR_06650</name>
</gene>